<feature type="transmembrane region" description="Helical" evidence="1">
    <location>
        <begin position="890"/>
        <end position="914"/>
    </location>
</feature>
<dbReference type="VEuPathDB" id="FungiDB:RhiirA1_456955"/>
<organism evidence="2 3">
    <name type="scientific">Rhizophagus irregularis</name>
    <dbReference type="NCBI Taxonomy" id="588596"/>
    <lineage>
        <taxon>Eukaryota</taxon>
        <taxon>Fungi</taxon>
        <taxon>Fungi incertae sedis</taxon>
        <taxon>Mucoromycota</taxon>
        <taxon>Glomeromycotina</taxon>
        <taxon>Glomeromycetes</taxon>
        <taxon>Glomerales</taxon>
        <taxon>Glomeraceae</taxon>
        <taxon>Rhizophagus</taxon>
    </lineage>
</organism>
<dbReference type="VEuPathDB" id="FungiDB:RhiirFUN_000736"/>
<protein>
    <recommendedName>
        <fullName evidence="4">Ion transport domain-containing protein</fullName>
    </recommendedName>
</protein>
<dbReference type="VEuPathDB" id="FungiDB:FUN_020435"/>
<keyword evidence="3" id="KW-1185">Reference proteome</keyword>
<dbReference type="EMBL" id="LLXI01001155">
    <property type="protein sequence ID" value="PKY52183.1"/>
    <property type="molecule type" value="Genomic_DNA"/>
</dbReference>
<evidence type="ECO:0000313" key="3">
    <source>
        <dbReference type="Proteomes" id="UP000234323"/>
    </source>
</evidence>
<sequence length="1012" mass="120202">MSDLSIEIKEIDDNIIDETKVNIDNGKPITKIEVSPNEEYLVIYNQEDKSIVGWNISETNREKRYTVDEIKNLDKICVSDDKNLVYIYNNKPRIIDMNNNTKEIKLYDDESIYENHCTFNVKGEFIMCNMFTEMPNQKILRIYSTQTKNNEWECKQIFKIPQDYELITISKYNKLYLLLRNCIYEWDIITKKNIRIFADEDDEEIEKREIRISSNERFICLSIKYEKMDDENFEDEKFNDKKDLKDKIIIYSIELEIPIATLDINDDISLYDIMKHIDLTLLYPLLLTLFDRSSKIWNSIMKYYWKVCLDGSNVNHHLSKEYRPAILSNNIQITTKYAFGILDDDFLKIKFEEKLSLENYDKLCHENDKTIIECWNMYLNSDERDDVDKIKGTFKHLKILLFSPEDICALFKKVMDNVSPVSSNDYPRGELIQNTHMWKIKINDVKIVLQVFKRNDDSIKWSSICKRIEKHNFGKGCLIGNELIDNNGIVILTNIGLFIYYFNECNISLTYFYHMDLNNSLSQDYENIFSKITLPLQSVNSFKLDGWALNLANNKLSLLKYGVELLKFAIEVNNLELIEYIYKNCMNYFKQDLRNNRIFLSIITSNMPLLNRHFPSYIERYSLETDLIIDDSSYSVCHNNANPPQMVNLTKNSLRKLYKKSNKDRRNSSEDISDIQKITFMVPFIKFFNYPQDYEWWSDFLLPQPSPFVETLSKDIYKTRSGRAIFQFKWKSYGSFYYYRIMSWHAILAVYFSFAFAFGYDNGTSKAYLSFSIISGFIYLTFKLRQFIYRINNFKLQNNKRKEIWLICELLFDKRIVNDDPNNPWNLIPTYQVYENETTDVLNNNLFILQKPDENTNMFTNFSTSFFATSLLLTGDTSSFSNWPFVKNPALATLMVLFVFLMIIYIINVFITLYSEVNDDDILGAVYKMRAEVISEIELFYLLPSQRRCQKWFPEVLYFDVELGEAQELIKELINEKKWNTNEFPEMKQDLLNKLKIQHHKIENCNCDFVRS</sequence>
<keyword evidence="1" id="KW-0472">Membrane</keyword>
<dbReference type="SUPFAM" id="SSF101908">
    <property type="entry name" value="Putative isomerase YbhE"/>
    <property type="match status" value="1"/>
</dbReference>
<keyword evidence="1" id="KW-0812">Transmembrane</keyword>
<evidence type="ECO:0000256" key="1">
    <source>
        <dbReference type="SAM" id="Phobius"/>
    </source>
</evidence>
<keyword evidence="1" id="KW-1133">Transmembrane helix</keyword>
<evidence type="ECO:0000313" key="2">
    <source>
        <dbReference type="EMBL" id="PKY52183.1"/>
    </source>
</evidence>
<accession>A0A2I1GZX0</accession>
<feature type="transmembrane region" description="Helical" evidence="1">
    <location>
        <begin position="737"/>
        <end position="760"/>
    </location>
</feature>
<dbReference type="Proteomes" id="UP000234323">
    <property type="component" value="Unassembled WGS sequence"/>
</dbReference>
<reference evidence="2 3" key="1">
    <citation type="submission" date="2015-10" db="EMBL/GenBank/DDBJ databases">
        <title>Genome analyses suggest a sexual origin of heterokaryosis in a supposedly ancient asexual fungus.</title>
        <authorList>
            <person name="Ropars J."/>
            <person name="Sedzielewska K."/>
            <person name="Noel J."/>
            <person name="Charron P."/>
            <person name="Farinelli L."/>
            <person name="Marton T."/>
            <person name="Kruger M."/>
            <person name="Pelin A."/>
            <person name="Brachmann A."/>
            <person name="Corradi N."/>
        </authorList>
    </citation>
    <scope>NUCLEOTIDE SEQUENCE [LARGE SCALE GENOMIC DNA]</scope>
    <source>
        <strain evidence="2 3">A4</strain>
    </source>
</reference>
<dbReference type="VEuPathDB" id="FungiDB:RhiirFUN_022702"/>
<dbReference type="AlphaFoldDB" id="A0A2I1GZX0"/>
<comment type="caution">
    <text evidence="2">The sequence shown here is derived from an EMBL/GenBank/DDBJ whole genome shotgun (WGS) entry which is preliminary data.</text>
</comment>
<gene>
    <name evidence="2" type="ORF">RhiirA4_469661</name>
</gene>
<proteinExistence type="predicted"/>
<name>A0A2I1GZX0_9GLOM</name>
<feature type="transmembrane region" description="Helical" evidence="1">
    <location>
        <begin position="766"/>
        <end position="782"/>
    </location>
</feature>
<dbReference type="VEuPathDB" id="FungiDB:FUN_016135"/>
<evidence type="ECO:0008006" key="4">
    <source>
        <dbReference type="Google" id="ProtNLM"/>
    </source>
</evidence>